<comment type="caution">
    <text evidence="9">The sequence shown here is derived from an EMBL/GenBank/DDBJ whole genome shotgun (WGS) entry which is preliminary data.</text>
</comment>
<keyword evidence="6" id="KW-0238">DNA-binding</keyword>
<evidence type="ECO:0000256" key="2">
    <source>
        <dbReference type="ARBA" id="ARBA00022723"/>
    </source>
</evidence>
<protein>
    <submittedName>
        <fullName evidence="9">Redox-sensitive transcriptional activator SoxR</fullName>
    </submittedName>
</protein>
<gene>
    <name evidence="9" type="primary">soxR</name>
    <name evidence="9" type="ORF">H8K43_18510</name>
</gene>
<dbReference type="PROSITE" id="PS00552">
    <property type="entry name" value="HTH_MERR_1"/>
    <property type="match status" value="1"/>
</dbReference>
<evidence type="ECO:0000256" key="4">
    <source>
        <dbReference type="ARBA" id="ARBA00023014"/>
    </source>
</evidence>
<dbReference type="Proteomes" id="UP000654304">
    <property type="component" value="Unassembled WGS sequence"/>
</dbReference>
<proteinExistence type="predicted"/>
<dbReference type="PANTHER" id="PTHR30204:SF0">
    <property type="entry name" value="REDOX-SENSITIVE TRANSCRIPTIONAL ACTIVATOR SOXR"/>
    <property type="match status" value="1"/>
</dbReference>
<keyword evidence="4" id="KW-0411">Iron-sulfur</keyword>
<dbReference type="InterPro" id="IPR015358">
    <property type="entry name" value="Tscrpt_reg_MerR_DNA-bd"/>
</dbReference>
<keyword evidence="3" id="KW-0408">Iron</keyword>
<name>A0ABR7AA02_9BURK</name>
<keyword evidence="2" id="KW-0479">Metal-binding</keyword>
<dbReference type="NCBIfam" id="TIGR01950">
    <property type="entry name" value="SoxR"/>
    <property type="match status" value="1"/>
</dbReference>
<dbReference type="PROSITE" id="PS50937">
    <property type="entry name" value="HTH_MERR_2"/>
    <property type="match status" value="1"/>
</dbReference>
<evidence type="ECO:0000256" key="6">
    <source>
        <dbReference type="ARBA" id="ARBA00023125"/>
    </source>
</evidence>
<dbReference type="RefSeq" id="WP_186905228.1">
    <property type="nucleotide sequence ID" value="NZ_JACOGD010000015.1"/>
</dbReference>
<keyword evidence="7" id="KW-0804">Transcription</keyword>
<dbReference type="PRINTS" id="PR00040">
    <property type="entry name" value="HTHMERR"/>
</dbReference>
<dbReference type="EMBL" id="JACOGD010000015">
    <property type="protein sequence ID" value="MBC3933673.1"/>
    <property type="molecule type" value="Genomic_DNA"/>
</dbReference>
<dbReference type="Gene3D" id="1.10.1660.10">
    <property type="match status" value="1"/>
</dbReference>
<accession>A0ABR7AA02</accession>
<evidence type="ECO:0000259" key="8">
    <source>
        <dbReference type="PROSITE" id="PS50937"/>
    </source>
</evidence>
<evidence type="ECO:0000313" key="9">
    <source>
        <dbReference type="EMBL" id="MBC3933673.1"/>
    </source>
</evidence>
<evidence type="ECO:0000256" key="3">
    <source>
        <dbReference type="ARBA" id="ARBA00023004"/>
    </source>
</evidence>
<dbReference type="InterPro" id="IPR047057">
    <property type="entry name" value="MerR_fam"/>
</dbReference>
<dbReference type="Pfam" id="PF09278">
    <property type="entry name" value="MerR-DNA-bind"/>
    <property type="match status" value="1"/>
</dbReference>
<evidence type="ECO:0000256" key="5">
    <source>
        <dbReference type="ARBA" id="ARBA00023015"/>
    </source>
</evidence>
<reference evidence="9 10" key="1">
    <citation type="submission" date="2020-08" db="EMBL/GenBank/DDBJ databases">
        <title>Novel species isolated from subtropical streams in China.</title>
        <authorList>
            <person name="Lu H."/>
        </authorList>
    </citation>
    <scope>NUCLEOTIDE SEQUENCE [LARGE SCALE GENOMIC DNA]</scope>
    <source>
        <strain evidence="9 10">CY22W</strain>
    </source>
</reference>
<dbReference type="InterPro" id="IPR009061">
    <property type="entry name" value="DNA-bd_dom_put_sf"/>
</dbReference>
<evidence type="ECO:0000256" key="1">
    <source>
        <dbReference type="ARBA" id="ARBA00022714"/>
    </source>
</evidence>
<dbReference type="PANTHER" id="PTHR30204">
    <property type="entry name" value="REDOX-CYCLING DRUG-SENSING TRANSCRIPTIONAL ACTIVATOR SOXR"/>
    <property type="match status" value="1"/>
</dbReference>
<keyword evidence="1" id="KW-0001">2Fe-2S</keyword>
<dbReference type="SUPFAM" id="SSF46955">
    <property type="entry name" value="Putative DNA-binding domain"/>
    <property type="match status" value="1"/>
</dbReference>
<dbReference type="InterPro" id="IPR000551">
    <property type="entry name" value="MerR-type_HTH_dom"/>
</dbReference>
<feature type="domain" description="HTH merR-type" evidence="8">
    <location>
        <begin position="3"/>
        <end position="71"/>
    </location>
</feature>
<evidence type="ECO:0000313" key="10">
    <source>
        <dbReference type="Proteomes" id="UP000654304"/>
    </source>
</evidence>
<dbReference type="InterPro" id="IPR010211">
    <property type="entry name" value="Redox-sen_tscrpt-act_SoxR"/>
</dbReference>
<dbReference type="SMART" id="SM00422">
    <property type="entry name" value="HTH_MERR"/>
    <property type="match status" value="1"/>
</dbReference>
<organism evidence="9 10">
    <name type="scientific">Undibacterium curvum</name>
    <dbReference type="NCBI Taxonomy" id="2762294"/>
    <lineage>
        <taxon>Bacteria</taxon>
        <taxon>Pseudomonadati</taxon>
        <taxon>Pseudomonadota</taxon>
        <taxon>Betaproteobacteria</taxon>
        <taxon>Burkholderiales</taxon>
        <taxon>Oxalobacteraceae</taxon>
        <taxon>Undibacterium</taxon>
    </lineage>
</organism>
<dbReference type="CDD" id="cd01110">
    <property type="entry name" value="HTH_SoxR"/>
    <property type="match status" value="1"/>
</dbReference>
<dbReference type="Pfam" id="PF00376">
    <property type="entry name" value="MerR"/>
    <property type="match status" value="1"/>
</dbReference>
<evidence type="ECO:0000256" key="7">
    <source>
        <dbReference type="ARBA" id="ARBA00023163"/>
    </source>
</evidence>
<keyword evidence="10" id="KW-1185">Reference proteome</keyword>
<sequence>MKTLTIGEFASRAGIASSAIRFYEEKGLIFSQRNAGGQRRFQADQLRRVAFIKAAQAAGISLEEIRDALNTLPAQRTPNKADWEKISAGWCDQLNQRIANLTALRDRLSSCIGCGCLSLSACALYNPEDKIRHFGNGARYLNGNRPDDLATIDTEQKNTGNSTGT</sequence>
<keyword evidence="5" id="KW-0805">Transcription regulation</keyword>